<name>A0AAE0AI36_9ROSI</name>
<dbReference type="AlphaFoldDB" id="A0AAE0AI36"/>
<dbReference type="EMBL" id="JANJYJ010000004">
    <property type="protein sequence ID" value="KAK3218238.1"/>
    <property type="molecule type" value="Genomic_DNA"/>
</dbReference>
<reference evidence="1" key="1">
    <citation type="journal article" date="2023" name="Plant J.">
        <title>Genome sequences and population genomics provide insights into the demographic history, inbreeding, and mutation load of two 'living fossil' tree species of Dipteronia.</title>
        <authorList>
            <person name="Feng Y."/>
            <person name="Comes H.P."/>
            <person name="Chen J."/>
            <person name="Zhu S."/>
            <person name="Lu R."/>
            <person name="Zhang X."/>
            <person name="Li P."/>
            <person name="Qiu J."/>
            <person name="Olsen K.M."/>
            <person name="Qiu Y."/>
        </authorList>
    </citation>
    <scope>NUCLEOTIDE SEQUENCE</scope>
    <source>
        <strain evidence="1">NBL</strain>
    </source>
</reference>
<evidence type="ECO:0000313" key="1">
    <source>
        <dbReference type="EMBL" id="KAK3218238.1"/>
    </source>
</evidence>
<proteinExistence type="predicted"/>
<dbReference type="Proteomes" id="UP001281410">
    <property type="component" value="Unassembled WGS sequence"/>
</dbReference>
<comment type="caution">
    <text evidence="1">The sequence shown here is derived from an EMBL/GenBank/DDBJ whole genome shotgun (WGS) entry which is preliminary data.</text>
</comment>
<organism evidence="1 2">
    <name type="scientific">Dipteronia sinensis</name>
    <dbReference type="NCBI Taxonomy" id="43782"/>
    <lineage>
        <taxon>Eukaryota</taxon>
        <taxon>Viridiplantae</taxon>
        <taxon>Streptophyta</taxon>
        <taxon>Embryophyta</taxon>
        <taxon>Tracheophyta</taxon>
        <taxon>Spermatophyta</taxon>
        <taxon>Magnoliopsida</taxon>
        <taxon>eudicotyledons</taxon>
        <taxon>Gunneridae</taxon>
        <taxon>Pentapetalae</taxon>
        <taxon>rosids</taxon>
        <taxon>malvids</taxon>
        <taxon>Sapindales</taxon>
        <taxon>Sapindaceae</taxon>
        <taxon>Hippocastanoideae</taxon>
        <taxon>Acereae</taxon>
        <taxon>Dipteronia</taxon>
    </lineage>
</organism>
<protein>
    <submittedName>
        <fullName evidence="1">Uncharacterized protein</fullName>
    </submittedName>
</protein>
<gene>
    <name evidence="1" type="ORF">Dsin_012208</name>
</gene>
<evidence type="ECO:0000313" key="2">
    <source>
        <dbReference type="Proteomes" id="UP001281410"/>
    </source>
</evidence>
<accession>A0AAE0AI36</accession>
<keyword evidence="2" id="KW-1185">Reference proteome</keyword>
<sequence length="121" mass="13544">MKMNTNQPLSTKVSNNQHLSIQVMRVKHFRFTEKQYPHGDFLDREYLGICSSIHVSGTTDCGGNCSSKLKTSESLIGAMDPQSIKSKTTSNPVHSSFFPLQEVDSVQDHTTIETQIIKETI</sequence>